<feature type="compositionally biased region" description="Basic and acidic residues" evidence="1">
    <location>
        <begin position="38"/>
        <end position="55"/>
    </location>
</feature>
<sequence length="55" mass="5781">MSISELLGLALATVLVIGFVSALIDLFIRLVRGDGLSEEGKDDRSGSEEAGSTDR</sequence>
<proteinExistence type="predicted"/>
<evidence type="ECO:0000313" key="2">
    <source>
        <dbReference type="EMBL" id="KKN00027.1"/>
    </source>
</evidence>
<protein>
    <submittedName>
        <fullName evidence="2">Uncharacterized protein</fullName>
    </submittedName>
</protein>
<name>A0A0F9ML13_9ZZZZ</name>
<organism evidence="2">
    <name type="scientific">marine sediment metagenome</name>
    <dbReference type="NCBI Taxonomy" id="412755"/>
    <lineage>
        <taxon>unclassified sequences</taxon>
        <taxon>metagenomes</taxon>
        <taxon>ecological metagenomes</taxon>
    </lineage>
</organism>
<dbReference type="EMBL" id="LAZR01005427">
    <property type="protein sequence ID" value="KKN00027.1"/>
    <property type="molecule type" value="Genomic_DNA"/>
</dbReference>
<comment type="caution">
    <text evidence="2">The sequence shown here is derived from an EMBL/GenBank/DDBJ whole genome shotgun (WGS) entry which is preliminary data.</text>
</comment>
<feature type="region of interest" description="Disordered" evidence="1">
    <location>
        <begin position="36"/>
        <end position="55"/>
    </location>
</feature>
<reference evidence="2" key="1">
    <citation type="journal article" date="2015" name="Nature">
        <title>Complex archaea that bridge the gap between prokaryotes and eukaryotes.</title>
        <authorList>
            <person name="Spang A."/>
            <person name="Saw J.H."/>
            <person name="Jorgensen S.L."/>
            <person name="Zaremba-Niedzwiedzka K."/>
            <person name="Martijn J."/>
            <person name="Lind A.E."/>
            <person name="van Eijk R."/>
            <person name="Schleper C."/>
            <person name="Guy L."/>
            <person name="Ettema T.J."/>
        </authorList>
    </citation>
    <scope>NUCLEOTIDE SEQUENCE</scope>
</reference>
<gene>
    <name evidence="2" type="ORF">LCGC14_1141890</name>
</gene>
<dbReference type="AlphaFoldDB" id="A0A0F9ML13"/>
<evidence type="ECO:0000256" key="1">
    <source>
        <dbReference type="SAM" id="MobiDB-lite"/>
    </source>
</evidence>
<accession>A0A0F9ML13</accession>